<dbReference type="Pfam" id="PF18291">
    <property type="entry name" value="HU-HIG"/>
    <property type="match status" value="1"/>
</dbReference>
<sequence>MLAELHDLLVEEFSMGRRFYIPEIGYFSMSASLEMPEENQDKKITGKEVRITGINFRPEGKLMEEVQRNVHFVRSRYSNQSTKYSEEKMLENIKEYLQKNRYITTRIMRIHFGLTPYMAQKWLTHFCEKGIMVKEGTPHAPIYFLK</sequence>
<gene>
    <name evidence="2" type="ORF">OBE_05231</name>
</gene>
<reference evidence="2" key="1">
    <citation type="journal article" date="2013" name="Environ. Microbiol.">
        <title>Microbiota from the distal guts of lean and obese adolescents exhibit partial functional redundancy besides clear differences in community structure.</title>
        <authorList>
            <person name="Ferrer M."/>
            <person name="Ruiz A."/>
            <person name="Lanza F."/>
            <person name="Haange S.B."/>
            <person name="Oberbach A."/>
            <person name="Till H."/>
            <person name="Bargiela R."/>
            <person name="Campoy C."/>
            <person name="Segura M.T."/>
            <person name="Richter M."/>
            <person name="von Bergen M."/>
            <person name="Seifert J."/>
            <person name="Suarez A."/>
        </authorList>
    </citation>
    <scope>NUCLEOTIDE SEQUENCE</scope>
</reference>
<dbReference type="InterPro" id="IPR036388">
    <property type="entry name" value="WH-like_DNA-bd_sf"/>
</dbReference>
<proteinExistence type="predicted"/>
<protein>
    <recommendedName>
        <fullName evidence="1">HU domain-containing protein</fullName>
    </recommendedName>
</protein>
<dbReference type="InterPro" id="IPR041607">
    <property type="entry name" value="HU-HIG"/>
</dbReference>
<dbReference type="AlphaFoldDB" id="K1U8J3"/>
<dbReference type="Gene3D" id="1.10.10.10">
    <property type="entry name" value="Winged helix-like DNA-binding domain superfamily/Winged helix DNA-binding domain"/>
    <property type="match status" value="1"/>
</dbReference>
<name>K1U8J3_9ZZZZ</name>
<evidence type="ECO:0000259" key="1">
    <source>
        <dbReference type="Pfam" id="PF18291"/>
    </source>
</evidence>
<feature type="domain" description="HU" evidence="1">
    <location>
        <begin position="1"/>
        <end position="72"/>
    </location>
</feature>
<organism evidence="2">
    <name type="scientific">human gut metagenome</name>
    <dbReference type="NCBI Taxonomy" id="408170"/>
    <lineage>
        <taxon>unclassified sequences</taxon>
        <taxon>metagenomes</taxon>
        <taxon>organismal metagenomes</taxon>
    </lineage>
</organism>
<evidence type="ECO:0000313" key="2">
    <source>
        <dbReference type="EMBL" id="EKC67876.1"/>
    </source>
</evidence>
<comment type="caution">
    <text evidence="2">The sequence shown here is derived from an EMBL/GenBank/DDBJ whole genome shotgun (WGS) entry which is preliminary data.</text>
</comment>
<accession>K1U8J3</accession>
<dbReference type="EMBL" id="AJWZ01003570">
    <property type="protein sequence ID" value="EKC67876.1"/>
    <property type="molecule type" value="Genomic_DNA"/>
</dbReference>